<evidence type="ECO:0000256" key="1">
    <source>
        <dbReference type="ARBA" id="ARBA00006432"/>
    </source>
</evidence>
<dbReference type="OrthoDB" id="10253869at2759"/>
<dbReference type="InterPro" id="IPR000873">
    <property type="entry name" value="AMP-dep_synth/lig_dom"/>
</dbReference>
<dbReference type="PROSITE" id="PS00455">
    <property type="entry name" value="AMP_BINDING"/>
    <property type="match status" value="1"/>
</dbReference>
<dbReference type="InterPro" id="IPR042099">
    <property type="entry name" value="ANL_N_sf"/>
</dbReference>
<dbReference type="SUPFAM" id="SSF56801">
    <property type="entry name" value="Acetyl-CoA synthetase-like"/>
    <property type="match status" value="1"/>
</dbReference>
<reference evidence="11" key="1">
    <citation type="submission" date="2020-08" db="EMBL/GenBank/DDBJ databases">
        <title>Multicomponent nature underlies the extraordinary mechanical properties of spider dragline silk.</title>
        <authorList>
            <person name="Kono N."/>
            <person name="Nakamura H."/>
            <person name="Mori M."/>
            <person name="Yoshida Y."/>
            <person name="Ohtoshi R."/>
            <person name="Malay A.D."/>
            <person name="Moran D.A.P."/>
            <person name="Tomita M."/>
            <person name="Numata K."/>
            <person name="Arakawa K."/>
        </authorList>
    </citation>
    <scope>NUCLEOTIDE SEQUENCE</scope>
</reference>
<dbReference type="Pfam" id="PF16177">
    <property type="entry name" value="ACAS_N"/>
    <property type="match status" value="1"/>
</dbReference>
<dbReference type="InterPro" id="IPR005914">
    <property type="entry name" value="Acac_CoA_synth"/>
</dbReference>
<dbReference type="AlphaFoldDB" id="A0A8X6XB54"/>
<proteinExistence type="inferred from homology"/>
<evidence type="ECO:0000256" key="3">
    <source>
        <dbReference type="ARBA" id="ARBA00015326"/>
    </source>
</evidence>
<sequence>MDIKAFADVPCMWKPKENYGKELKKFKKIIEDKYNIKLDGFWDLHQWSIDHIPELWAEMWDFLGIVSSKKFDKVIDPNIPMENFPAWFTGAKLNLAENLLKYRDDKIALIATGESGRTEKITFAEVYKEAELYAAALRKFGLKKGDVVACQMSNKKEAIIGMIAVTSIGGIWAGALPLLGAKAVLNRFKLIEPKVFLTIDQVIQDKKITDMLPKIKEIAEGLPSLEKIIIVASNEDSYSRDINGIKNSCFLKDFLESGRNADGSVPPMQYEQLSFSDPLFVNYTSGTTGLPKAIVHGIGYLLPVIRDFALHFDSDRESVWYSMSPVGWATWNCFSSLIFLGCTLLLFEGAPYFLTPTYFWDLVDEHKISHIFIASSVVDELQKRNYVPTEKHSLESLRVFMAGGSVVKAQLYEFVPEKVKKGIPFASAFGATEILGSSFVLDSTLPIYKGEINCRSLGVAIETVDNNGIPLHGDIGEIVLVKPMPNLPLCLWGDKDGSMYREKYFSKYPGKFSMSDYGILNPFTNGLTICCRSDETLKQRGCRFGSSEIYNIVDAFPEVRDSLCVAKYSKNMDESAVLFLKITKGYSLNEELLNNIRKAIARELTERHVPDFILEIEDIPYNINGKKVEIIVKKIINKMPFNAETVRNPESLKCYYDIPELQGF</sequence>
<evidence type="ECO:0000259" key="9">
    <source>
        <dbReference type="Pfam" id="PF00501"/>
    </source>
</evidence>
<gene>
    <name evidence="11" type="primary">AACS</name>
    <name evidence="11" type="ORF">TNIN_81531</name>
</gene>
<dbReference type="EMBL" id="BMAV01007336">
    <property type="protein sequence ID" value="GFY50158.1"/>
    <property type="molecule type" value="Genomic_DNA"/>
</dbReference>
<keyword evidence="5 7" id="KW-0547">Nucleotide-binding</keyword>
<dbReference type="GO" id="GO:0005524">
    <property type="term" value="F:ATP binding"/>
    <property type="evidence" value="ECO:0007669"/>
    <property type="project" value="UniProtKB-UniRule"/>
</dbReference>
<feature type="domain" description="Acetyl-coenzyme A synthetase N-terminal" evidence="10">
    <location>
        <begin position="43"/>
        <end position="98"/>
    </location>
</feature>
<keyword evidence="8" id="KW-0812">Transmembrane</keyword>
<keyword evidence="7" id="KW-0963">Cytoplasm</keyword>
<evidence type="ECO:0000256" key="4">
    <source>
        <dbReference type="ARBA" id="ARBA00022598"/>
    </source>
</evidence>
<accession>A0A8X6XB54</accession>
<keyword evidence="7" id="KW-0276">Fatty acid metabolism</keyword>
<dbReference type="EC" id="6.2.1.16" evidence="2 7"/>
<name>A0A8X6XB54_9ARAC</name>
<evidence type="ECO:0000256" key="8">
    <source>
        <dbReference type="SAM" id="Phobius"/>
    </source>
</evidence>
<keyword evidence="7" id="KW-0443">Lipid metabolism</keyword>
<dbReference type="PANTHER" id="PTHR42921:SF1">
    <property type="entry name" value="ACETOACETYL-COA SYNTHETASE"/>
    <property type="match status" value="1"/>
</dbReference>
<dbReference type="Gene3D" id="3.40.50.12780">
    <property type="entry name" value="N-terminal domain of ligase-like"/>
    <property type="match status" value="1"/>
</dbReference>
<dbReference type="GO" id="GO:0030729">
    <property type="term" value="F:acetoacetate-CoA ligase activity"/>
    <property type="evidence" value="ECO:0007669"/>
    <property type="project" value="UniProtKB-UniRule"/>
</dbReference>
<comment type="catalytic activity">
    <reaction evidence="7">
        <text>acetoacetate + ATP + CoA = acetoacetyl-CoA + AMP + diphosphate</text>
        <dbReference type="Rhea" id="RHEA:16117"/>
        <dbReference type="ChEBI" id="CHEBI:13705"/>
        <dbReference type="ChEBI" id="CHEBI:30616"/>
        <dbReference type="ChEBI" id="CHEBI:33019"/>
        <dbReference type="ChEBI" id="CHEBI:57286"/>
        <dbReference type="ChEBI" id="CHEBI:57287"/>
        <dbReference type="ChEBI" id="CHEBI:456215"/>
        <dbReference type="EC" id="6.2.1.16"/>
    </reaction>
</comment>
<dbReference type="InterPro" id="IPR032387">
    <property type="entry name" value="ACAS_N"/>
</dbReference>
<dbReference type="PANTHER" id="PTHR42921">
    <property type="entry name" value="ACETOACETYL-COA SYNTHETASE"/>
    <property type="match status" value="1"/>
</dbReference>
<evidence type="ECO:0000256" key="7">
    <source>
        <dbReference type="RuleBase" id="RU367019"/>
    </source>
</evidence>
<evidence type="ECO:0000256" key="5">
    <source>
        <dbReference type="ARBA" id="ARBA00022741"/>
    </source>
</evidence>
<dbReference type="Gene3D" id="3.30.300.30">
    <property type="match status" value="1"/>
</dbReference>
<evidence type="ECO:0000313" key="11">
    <source>
        <dbReference type="EMBL" id="GFY50158.1"/>
    </source>
</evidence>
<keyword evidence="6 7" id="KW-0067">ATP-binding</keyword>
<evidence type="ECO:0000313" key="12">
    <source>
        <dbReference type="Proteomes" id="UP000886998"/>
    </source>
</evidence>
<comment type="subcellular location">
    <subcellularLocation>
        <location evidence="7">Cytoplasm</location>
        <location evidence="7">Cytosol</location>
    </subcellularLocation>
</comment>
<organism evidence="11 12">
    <name type="scientific">Trichonephila inaurata madagascariensis</name>
    <dbReference type="NCBI Taxonomy" id="2747483"/>
    <lineage>
        <taxon>Eukaryota</taxon>
        <taxon>Metazoa</taxon>
        <taxon>Ecdysozoa</taxon>
        <taxon>Arthropoda</taxon>
        <taxon>Chelicerata</taxon>
        <taxon>Arachnida</taxon>
        <taxon>Araneae</taxon>
        <taxon>Araneomorphae</taxon>
        <taxon>Entelegynae</taxon>
        <taxon>Araneoidea</taxon>
        <taxon>Nephilidae</taxon>
        <taxon>Trichonephila</taxon>
        <taxon>Trichonephila inaurata</taxon>
    </lineage>
</organism>
<keyword evidence="12" id="KW-1185">Reference proteome</keyword>
<dbReference type="InterPro" id="IPR020845">
    <property type="entry name" value="AMP-binding_CS"/>
</dbReference>
<evidence type="ECO:0000256" key="6">
    <source>
        <dbReference type="ARBA" id="ARBA00022840"/>
    </source>
</evidence>
<comment type="function">
    <text evidence="7">Converts acetoacetate to acetoacetyl-CoA in the cytosol.</text>
</comment>
<evidence type="ECO:0000256" key="2">
    <source>
        <dbReference type="ARBA" id="ARBA00012988"/>
    </source>
</evidence>
<comment type="caution">
    <text evidence="11">The sequence shown here is derived from an EMBL/GenBank/DDBJ whole genome shotgun (WGS) entry which is preliminary data.</text>
</comment>
<keyword evidence="8" id="KW-0472">Membrane</keyword>
<feature type="transmembrane region" description="Helical" evidence="8">
    <location>
        <begin position="158"/>
        <end position="179"/>
    </location>
</feature>
<dbReference type="GO" id="GO:0005829">
    <property type="term" value="C:cytosol"/>
    <property type="evidence" value="ECO:0007669"/>
    <property type="project" value="UniProtKB-SubCell"/>
</dbReference>
<dbReference type="Pfam" id="PF00501">
    <property type="entry name" value="AMP-binding"/>
    <property type="match status" value="1"/>
</dbReference>
<evidence type="ECO:0000259" key="10">
    <source>
        <dbReference type="Pfam" id="PF16177"/>
    </source>
</evidence>
<comment type="similarity">
    <text evidence="1 7">Belongs to the ATP-dependent AMP-binding enzyme family.</text>
</comment>
<keyword evidence="8" id="KW-1133">Transmembrane helix</keyword>
<keyword evidence="4 7" id="KW-0436">Ligase</keyword>
<feature type="domain" description="AMP-dependent synthetase/ligase" evidence="9">
    <location>
        <begin position="101"/>
        <end position="481"/>
    </location>
</feature>
<dbReference type="NCBIfam" id="TIGR01217">
    <property type="entry name" value="ac_ac_CoA_syn"/>
    <property type="match status" value="1"/>
</dbReference>
<dbReference type="Proteomes" id="UP000886998">
    <property type="component" value="Unassembled WGS sequence"/>
</dbReference>
<protein>
    <recommendedName>
        <fullName evidence="3 7">Acetoacetyl-CoA synthetase</fullName>
        <ecNumber evidence="2 7">6.2.1.16</ecNumber>
    </recommendedName>
</protein>
<dbReference type="InterPro" id="IPR045851">
    <property type="entry name" value="AMP-bd_C_sf"/>
</dbReference>
<dbReference type="GO" id="GO:0006631">
    <property type="term" value="P:fatty acid metabolic process"/>
    <property type="evidence" value="ECO:0007669"/>
    <property type="project" value="UniProtKB-UniRule"/>
</dbReference>